<reference evidence="5 6" key="1">
    <citation type="submission" date="2018-01" db="EMBL/GenBank/DDBJ databases">
        <title>Deinococcus koreensis sp. nov., a radiation-resistant bacterium isolated from river water.</title>
        <authorList>
            <person name="Choi A."/>
        </authorList>
    </citation>
    <scope>NUCLEOTIDE SEQUENCE [LARGE SCALE GENOMIC DNA]</scope>
    <source>
        <strain evidence="5 6">SJW1-2</strain>
    </source>
</reference>
<dbReference type="InterPro" id="IPR010982">
    <property type="entry name" value="Lambda_DNA-bd_dom_sf"/>
</dbReference>
<protein>
    <submittedName>
        <fullName evidence="5">Transcriptional regulator</fullName>
    </submittedName>
</protein>
<dbReference type="SMART" id="SM00354">
    <property type="entry name" value="HTH_LACI"/>
    <property type="match status" value="1"/>
</dbReference>
<evidence type="ECO:0000313" key="6">
    <source>
        <dbReference type="Proteomes" id="UP000236379"/>
    </source>
</evidence>
<evidence type="ECO:0000313" key="5">
    <source>
        <dbReference type="EMBL" id="PNY80828.1"/>
    </source>
</evidence>
<evidence type="ECO:0000256" key="3">
    <source>
        <dbReference type="ARBA" id="ARBA00023163"/>
    </source>
</evidence>
<feature type="domain" description="HTH lacI-type" evidence="4">
    <location>
        <begin position="17"/>
        <end position="72"/>
    </location>
</feature>
<dbReference type="Gene3D" id="1.10.260.40">
    <property type="entry name" value="lambda repressor-like DNA-binding domains"/>
    <property type="match status" value="1"/>
</dbReference>
<dbReference type="InterPro" id="IPR046335">
    <property type="entry name" value="LacI/GalR-like_sensor"/>
</dbReference>
<evidence type="ECO:0000256" key="2">
    <source>
        <dbReference type="ARBA" id="ARBA00023125"/>
    </source>
</evidence>
<keyword evidence="1" id="KW-0805">Transcription regulation</keyword>
<dbReference type="EMBL" id="PPPD01000001">
    <property type="protein sequence ID" value="PNY80828.1"/>
    <property type="molecule type" value="Genomic_DNA"/>
</dbReference>
<dbReference type="Pfam" id="PF00356">
    <property type="entry name" value="LacI"/>
    <property type="match status" value="1"/>
</dbReference>
<dbReference type="RefSeq" id="WP_103311057.1">
    <property type="nucleotide sequence ID" value="NZ_PPPD01000001.1"/>
</dbReference>
<dbReference type="PANTHER" id="PTHR30146:SF138">
    <property type="entry name" value="TRANSCRIPTIONAL REGULATORY PROTEIN"/>
    <property type="match status" value="1"/>
</dbReference>
<dbReference type="SUPFAM" id="SSF47413">
    <property type="entry name" value="lambda repressor-like DNA-binding domains"/>
    <property type="match status" value="1"/>
</dbReference>
<comment type="caution">
    <text evidence="5">The sequence shown here is derived from an EMBL/GenBank/DDBJ whole genome shotgun (WGS) entry which is preliminary data.</text>
</comment>
<dbReference type="AlphaFoldDB" id="A0A2K3UWB3"/>
<sequence length="361" mass="38122">MPSAKFPETRPPRGGRITLREVAQALNVSVATVSNAYNRPDQLSQELRERVLETARSLGYRGPDPLARSLRRGRTGVIGVVYDAPLEYAFADPAAAMFLGNVTHAIQGEGLNLLLLASPQGVTPVSSASVDGFIVYCAAEDSDLLRAVLDRGLPTVLVDQYPHPPAAQIGIDDAGGARQAARHLTELGHRTIGVVCLELGPEPVAGPVGPGREAAVSYRTSAERLAGYREGAPGARLFLTESGQNTPEEGEARTLELLRAHPDITALLCMSDVLAYGALRAARTLGRAVPESLSIIGYDDLPGSAALGLSTVWQATAEKGQRVGEAMLALLAGEGAGEVTLPTRLVVRESTAERRRQKAEG</sequence>
<dbReference type="GO" id="GO:0003700">
    <property type="term" value="F:DNA-binding transcription factor activity"/>
    <property type="evidence" value="ECO:0007669"/>
    <property type="project" value="TreeGrafter"/>
</dbReference>
<evidence type="ECO:0000256" key="1">
    <source>
        <dbReference type="ARBA" id="ARBA00023015"/>
    </source>
</evidence>
<name>A0A2K3UWB3_9DEIO</name>
<gene>
    <name evidence="5" type="ORF">CVO96_05085</name>
</gene>
<dbReference type="InterPro" id="IPR000843">
    <property type="entry name" value="HTH_LacI"/>
</dbReference>
<dbReference type="Pfam" id="PF13377">
    <property type="entry name" value="Peripla_BP_3"/>
    <property type="match status" value="1"/>
</dbReference>
<evidence type="ECO:0000259" key="4">
    <source>
        <dbReference type="PROSITE" id="PS50932"/>
    </source>
</evidence>
<keyword evidence="2" id="KW-0238">DNA-binding</keyword>
<dbReference type="Gene3D" id="3.40.50.2300">
    <property type="match status" value="2"/>
</dbReference>
<dbReference type="SUPFAM" id="SSF53822">
    <property type="entry name" value="Periplasmic binding protein-like I"/>
    <property type="match status" value="1"/>
</dbReference>
<keyword evidence="3" id="KW-0804">Transcription</keyword>
<dbReference type="InterPro" id="IPR028082">
    <property type="entry name" value="Peripla_BP_I"/>
</dbReference>
<dbReference type="GO" id="GO:0000976">
    <property type="term" value="F:transcription cis-regulatory region binding"/>
    <property type="evidence" value="ECO:0007669"/>
    <property type="project" value="TreeGrafter"/>
</dbReference>
<dbReference type="CDD" id="cd01392">
    <property type="entry name" value="HTH_LacI"/>
    <property type="match status" value="1"/>
</dbReference>
<dbReference type="Proteomes" id="UP000236379">
    <property type="component" value="Unassembled WGS sequence"/>
</dbReference>
<dbReference type="OrthoDB" id="59108at2"/>
<dbReference type="PROSITE" id="PS50932">
    <property type="entry name" value="HTH_LACI_2"/>
    <property type="match status" value="1"/>
</dbReference>
<keyword evidence="6" id="KW-1185">Reference proteome</keyword>
<dbReference type="CDD" id="cd06279">
    <property type="entry name" value="PBP1_LacI-like"/>
    <property type="match status" value="1"/>
</dbReference>
<organism evidence="5 6">
    <name type="scientific">Deinococcus koreensis</name>
    <dbReference type="NCBI Taxonomy" id="2054903"/>
    <lineage>
        <taxon>Bacteria</taxon>
        <taxon>Thermotogati</taxon>
        <taxon>Deinococcota</taxon>
        <taxon>Deinococci</taxon>
        <taxon>Deinococcales</taxon>
        <taxon>Deinococcaceae</taxon>
        <taxon>Deinococcus</taxon>
    </lineage>
</organism>
<accession>A0A2K3UWB3</accession>
<dbReference type="PANTHER" id="PTHR30146">
    <property type="entry name" value="LACI-RELATED TRANSCRIPTIONAL REPRESSOR"/>
    <property type="match status" value="1"/>
</dbReference>
<proteinExistence type="predicted"/>